<dbReference type="Gene3D" id="3.40.50.10110">
    <property type="entry name" value="DNA polymerase III subunit chi"/>
    <property type="match status" value="1"/>
</dbReference>
<dbReference type="Proteomes" id="UP001206067">
    <property type="component" value="Unassembled WGS sequence"/>
</dbReference>
<keyword evidence="1" id="KW-0548">Nucleotidyltransferase</keyword>
<evidence type="ECO:0000313" key="2">
    <source>
        <dbReference type="Proteomes" id="UP001206067"/>
    </source>
</evidence>
<dbReference type="GO" id="GO:0003887">
    <property type="term" value="F:DNA-directed DNA polymerase activity"/>
    <property type="evidence" value="ECO:0007669"/>
    <property type="project" value="UniProtKB-EC"/>
</dbReference>
<dbReference type="RefSeq" id="WP_257595031.1">
    <property type="nucleotide sequence ID" value="NZ_JANKHH010000003.1"/>
</dbReference>
<dbReference type="EC" id="2.7.7.7" evidence="1"/>
<dbReference type="SUPFAM" id="SSF102400">
    <property type="entry name" value="DNA polymerase III chi subunit"/>
    <property type="match status" value="1"/>
</dbReference>
<reference evidence="1 2" key="1">
    <citation type="submission" date="2022-08" db="EMBL/GenBank/DDBJ databases">
        <title>Polyphasic taxonomy analysis of Qipengyuania sp.RS5-5.</title>
        <authorList>
            <person name="Xamxidin M."/>
            <person name="Wu M."/>
        </authorList>
    </citation>
    <scope>NUCLEOTIDE SEQUENCE [LARGE SCALE GENOMIC DNA]</scope>
    <source>
        <strain evidence="1 2">RS5-5</strain>
    </source>
</reference>
<proteinExistence type="predicted"/>
<name>A0ABT1XNM5_9SPHN</name>
<dbReference type="Pfam" id="PF04364">
    <property type="entry name" value="DNA_pol3_chi"/>
    <property type="match status" value="1"/>
</dbReference>
<evidence type="ECO:0000313" key="1">
    <source>
        <dbReference type="EMBL" id="MCR2833263.1"/>
    </source>
</evidence>
<protein>
    <submittedName>
        <fullName evidence="1">DNA polymerase III subunit chi</fullName>
        <ecNumber evidence="1">2.7.7.7</ecNumber>
    </submittedName>
</protein>
<gene>
    <name evidence="1" type="ORF">NSO95_04850</name>
</gene>
<dbReference type="InterPro" id="IPR036768">
    <property type="entry name" value="PolIII_chi_sf"/>
</dbReference>
<organism evidence="1 2">
    <name type="scientific">Parerythrobacter lacustris</name>
    <dbReference type="NCBI Taxonomy" id="2969984"/>
    <lineage>
        <taxon>Bacteria</taxon>
        <taxon>Pseudomonadati</taxon>
        <taxon>Pseudomonadota</taxon>
        <taxon>Alphaproteobacteria</taxon>
        <taxon>Sphingomonadales</taxon>
        <taxon>Erythrobacteraceae</taxon>
        <taxon>Parerythrobacter</taxon>
    </lineage>
</organism>
<dbReference type="PANTHER" id="PTHR38767">
    <property type="entry name" value="DNA POLYMERASE III SUBUNIT CHI"/>
    <property type="match status" value="1"/>
</dbReference>
<dbReference type="InterPro" id="IPR007459">
    <property type="entry name" value="DNA_pol3_chi"/>
</dbReference>
<dbReference type="PANTHER" id="PTHR38767:SF1">
    <property type="entry name" value="DNA POLYMERASE III SUBUNIT CHI"/>
    <property type="match status" value="1"/>
</dbReference>
<accession>A0ABT1XNM5</accession>
<dbReference type="EMBL" id="JANKHH010000003">
    <property type="protein sequence ID" value="MCR2833263.1"/>
    <property type="molecule type" value="Genomic_DNA"/>
</dbReference>
<keyword evidence="1" id="KW-0808">Transferase</keyword>
<keyword evidence="2" id="KW-1185">Reference proteome</keyword>
<sequence>MNRIGFYLSGQQPVERVLPLLAKAARQQGERLAVIAGDAALRERLSRALWEERPADFLAHGMAGEPHAERQPLLICETCDAANGATTAILADGVWREEAQSFARVLLLFDDGAREAARPAWRNFDAREGLEREFWELENGKWTRKL</sequence>
<comment type="caution">
    <text evidence="1">The sequence shown here is derived from an EMBL/GenBank/DDBJ whole genome shotgun (WGS) entry which is preliminary data.</text>
</comment>